<dbReference type="OrthoDB" id="9800174at2"/>
<dbReference type="InterPro" id="IPR045857">
    <property type="entry name" value="O16G_dom_2"/>
</dbReference>
<protein>
    <submittedName>
        <fullName evidence="4">Glycosidase</fullName>
    </submittedName>
</protein>
<evidence type="ECO:0000259" key="3">
    <source>
        <dbReference type="SMART" id="SM00642"/>
    </source>
</evidence>
<dbReference type="Pfam" id="PF16657">
    <property type="entry name" value="Malt_amylase_C"/>
    <property type="match status" value="1"/>
</dbReference>
<keyword evidence="2 4" id="KW-0326">Glycosidase</keyword>
<dbReference type="InterPro" id="IPR013780">
    <property type="entry name" value="Glyco_hydro_b"/>
</dbReference>
<dbReference type="InterPro" id="IPR006047">
    <property type="entry name" value="GH13_cat_dom"/>
</dbReference>
<dbReference type="EMBL" id="FQXN01000001">
    <property type="protein sequence ID" value="SHH22091.1"/>
    <property type="molecule type" value="Genomic_DNA"/>
</dbReference>
<keyword evidence="1" id="KW-0378">Hydrolase</keyword>
<dbReference type="Gene3D" id="3.90.400.10">
    <property type="entry name" value="Oligo-1,6-glucosidase, Domain 2"/>
    <property type="match status" value="1"/>
</dbReference>
<dbReference type="RefSeq" id="WP_073071521.1">
    <property type="nucleotide sequence ID" value="NZ_FQXN01000001.1"/>
</dbReference>
<name>A0A1M5R793_9BACT</name>
<organism evidence="4 5">
    <name type="scientific">Thermosipho atlanticus DSM 15807</name>
    <dbReference type="NCBI Taxonomy" id="1123380"/>
    <lineage>
        <taxon>Bacteria</taxon>
        <taxon>Thermotogati</taxon>
        <taxon>Thermotogota</taxon>
        <taxon>Thermotogae</taxon>
        <taxon>Thermotogales</taxon>
        <taxon>Fervidobacteriaceae</taxon>
        <taxon>Thermosipho</taxon>
    </lineage>
</organism>
<dbReference type="Proteomes" id="UP000242592">
    <property type="component" value="Unassembled WGS sequence"/>
</dbReference>
<dbReference type="Gene3D" id="3.20.20.80">
    <property type="entry name" value="Glycosidases"/>
    <property type="match status" value="1"/>
</dbReference>
<dbReference type="CDD" id="cd11338">
    <property type="entry name" value="AmyAc_CMD"/>
    <property type="match status" value="1"/>
</dbReference>
<dbReference type="Gene3D" id="2.60.40.1180">
    <property type="entry name" value="Golgi alpha-mannosidase II"/>
    <property type="match status" value="1"/>
</dbReference>
<dbReference type="GO" id="GO:0005975">
    <property type="term" value="P:carbohydrate metabolic process"/>
    <property type="evidence" value="ECO:0007669"/>
    <property type="project" value="InterPro"/>
</dbReference>
<accession>A0A1M5R793</accession>
<dbReference type="AlphaFoldDB" id="A0A1M5R793"/>
<evidence type="ECO:0000256" key="1">
    <source>
        <dbReference type="ARBA" id="ARBA00022801"/>
    </source>
</evidence>
<dbReference type="InterPro" id="IPR032091">
    <property type="entry name" value="Malt_amylase-like_C"/>
</dbReference>
<sequence length="478" mass="55653">MNKVSNFPLPSWVYDTVIYEIFPDRFYIGRGKTVKDKRNLYEKRGGRIEEWNVPPKRTENHDHVNVFYGGDLWGIVEKIDYLKDLGVNAIYLTPIFLASSNHKYDTIDYFRVDPQFGGLPALKRLIKVAHENGIKIILDGVFNHVGKEHVLFKRAMKGNKKYKNMFIFYENHYRGWWGTSSLPELHLEEIKVKEYIVEVIKKYLNLGIDGWRLDCGQDLGPEMNRFLTAKVKEFSAEKYLVSELWTYPAGWDMVDGIMNYHFGTTVIDYLLGKNPNAGYYLEKAFKETSNIFGCWNMLDSHDTERLASVIKDKFLRKAAILLQFTYPGVPVVYYGTEIGIDGGSDPECRKTMEWDKKKWDEELRDFYKMMIKLRKTEPALRYGAFELLSNEPLVFLRKSPMVLDQVIVFVNKGQETEISVTVPDNRLLSGTRFVDLLSNNEAYIRGGTLRLKLPENSFGIFKVENKVVRGYDQYKRIS</sequence>
<feature type="domain" description="Glycosyl hydrolase family 13 catalytic" evidence="3">
    <location>
        <begin position="20"/>
        <end position="374"/>
    </location>
</feature>
<dbReference type="STRING" id="1123380.SAMN02745199_0375"/>
<keyword evidence="5" id="KW-1185">Reference proteome</keyword>
<dbReference type="InterPro" id="IPR053506">
    <property type="entry name" value="Cyclomaltodextrinase"/>
</dbReference>
<dbReference type="InterPro" id="IPR017853">
    <property type="entry name" value="GH"/>
</dbReference>
<evidence type="ECO:0000256" key="2">
    <source>
        <dbReference type="ARBA" id="ARBA00023295"/>
    </source>
</evidence>
<dbReference type="SMART" id="SM00642">
    <property type="entry name" value="Aamy"/>
    <property type="match status" value="1"/>
</dbReference>
<dbReference type="Pfam" id="PF00128">
    <property type="entry name" value="Alpha-amylase"/>
    <property type="match status" value="1"/>
</dbReference>
<gene>
    <name evidence="4" type="ORF">SAMN02745199_0375</name>
</gene>
<proteinExistence type="predicted"/>
<evidence type="ECO:0000313" key="4">
    <source>
        <dbReference type="EMBL" id="SHH22091.1"/>
    </source>
</evidence>
<dbReference type="SUPFAM" id="SSF51445">
    <property type="entry name" value="(Trans)glycosidases"/>
    <property type="match status" value="1"/>
</dbReference>
<dbReference type="SUPFAM" id="SSF51011">
    <property type="entry name" value="Glycosyl hydrolase domain"/>
    <property type="match status" value="1"/>
</dbReference>
<dbReference type="NCBIfam" id="NF041090">
    <property type="entry name" value="Cyc-maltodext_AglB"/>
    <property type="match status" value="1"/>
</dbReference>
<dbReference type="PANTHER" id="PTHR10357:SF210">
    <property type="entry name" value="MALTODEXTRIN GLUCOSIDASE"/>
    <property type="match status" value="1"/>
</dbReference>
<dbReference type="PANTHER" id="PTHR10357">
    <property type="entry name" value="ALPHA-AMYLASE FAMILY MEMBER"/>
    <property type="match status" value="1"/>
</dbReference>
<evidence type="ECO:0000313" key="5">
    <source>
        <dbReference type="Proteomes" id="UP000242592"/>
    </source>
</evidence>
<reference evidence="5" key="1">
    <citation type="submission" date="2016-11" db="EMBL/GenBank/DDBJ databases">
        <authorList>
            <person name="Varghese N."/>
            <person name="Submissions S."/>
        </authorList>
    </citation>
    <scope>NUCLEOTIDE SEQUENCE [LARGE SCALE GENOMIC DNA]</scope>
    <source>
        <strain evidence="5">DSM 15807</strain>
    </source>
</reference>
<dbReference type="GO" id="GO:0016798">
    <property type="term" value="F:hydrolase activity, acting on glycosyl bonds"/>
    <property type="evidence" value="ECO:0007669"/>
    <property type="project" value="UniProtKB-KW"/>
</dbReference>